<protein>
    <submittedName>
        <fullName evidence="3">HIT domain-containing protein</fullName>
    </submittedName>
</protein>
<dbReference type="InterPro" id="IPR011146">
    <property type="entry name" value="HIT-like"/>
</dbReference>
<evidence type="ECO:0000313" key="4">
    <source>
        <dbReference type="Proteomes" id="UP001596096"/>
    </source>
</evidence>
<sequence>MDGSCSGADFCQELSGRADTAFKRVYGGDPSERIISRSENLALLVDMSPLCVGHLLLVPNGHYVSFAEVVKEYCAEVERALGRIFDLYAESIREPVILEHGSSLEMDHGACISHAHLHVLPLEWEAVHKEISEDGLACSELGGISALAKFGEGGSPYFYCADRSRSYIYNPRRDLRRQYLRSVAGRLLGIPDPEWDYAVVVRKDILHATMNLTAGWLIT</sequence>
<name>A0ABW1BY12_9ACTN</name>
<reference evidence="4" key="1">
    <citation type="journal article" date="2019" name="Int. J. Syst. Evol. Microbiol.">
        <title>The Global Catalogue of Microorganisms (GCM) 10K type strain sequencing project: providing services to taxonomists for standard genome sequencing and annotation.</title>
        <authorList>
            <consortium name="The Broad Institute Genomics Platform"/>
            <consortium name="The Broad Institute Genome Sequencing Center for Infectious Disease"/>
            <person name="Wu L."/>
            <person name="Ma J."/>
        </authorList>
    </citation>
    <scope>NUCLEOTIDE SEQUENCE [LARGE SCALE GENOMIC DNA]</scope>
    <source>
        <strain evidence="4">CGMCC 4.7106</strain>
    </source>
</reference>
<feature type="short sequence motif" description="Histidine triad motif" evidence="1">
    <location>
        <begin position="114"/>
        <end position="118"/>
    </location>
</feature>
<evidence type="ECO:0000256" key="1">
    <source>
        <dbReference type="PROSITE-ProRule" id="PRU00464"/>
    </source>
</evidence>
<evidence type="ECO:0000259" key="2">
    <source>
        <dbReference type="PROSITE" id="PS51084"/>
    </source>
</evidence>
<comment type="caution">
    <text evidence="3">The sequence shown here is derived from an EMBL/GenBank/DDBJ whole genome shotgun (WGS) entry which is preliminary data.</text>
</comment>
<organism evidence="3 4">
    <name type="scientific">Nonomuraea harbinensis</name>
    <dbReference type="NCBI Taxonomy" id="1286938"/>
    <lineage>
        <taxon>Bacteria</taxon>
        <taxon>Bacillati</taxon>
        <taxon>Actinomycetota</taxon>
        <taxon>Actinomycetes</taxon>
        <taxon>Streptosporangiales</taxon>
        <taxon>Streptosporangiaceae</taxon>
        <taxon>Nonomuraea</taxon>
    </lineage>
</organism>
<keyword evidence="4" id="KW-1185">Reference proteome</keyword>
<dbReference type="PROSITE" id="PS51084">
    <property type="entry name" value="HIT_2"/>
    <property type="match status" value="1"/>
</dbReference>
<proteinExistence type="predicted"/>
<dbReference type="EMBL" id="JBHSNW010000012">
    <property type="protein sequence ID" value="MFC5818173.1"/>
    <property type="molecule type" value="Genomic_DNA"/>
</dbReference>
<dbReference type="Proteomes" id="UP001596096">
    <property type="component" value="Unassembled WGS sequence"/>
</dbReference>
<feature type="domain" description="HIT" evidence="2">
    <location>
        <begin position="21"/>
        <end position="129"/>
    </location>
</feature>
<evidence type="ECO:0000313" key="3">
    <source>
        <dbReference type="EMBL" id="MFC5818173.1"/>
    </source>
</evidence>
<accession>A0ABW1BY12</accession>
<gene>
    <name evidence="3" type="ORF">ACFPUY_23975</name>
</gene>